<evidence type="ECO:0000256" key="4">
    <source>
        <dbReference type="ARBA" id="ARBA00022552"/>
    </source>
</evidence>
<feature type="compositionally biased region" description="Gly residues" evidence="10">
    <location>
        <begin position="363"/>
        <end position="373"/>
    </location>
</feature>
<evidence type="ECO:0000256" key="9">
    <source>
        <dbReference type="ARBA" id="ARBA00025599"/>
    </source>
</evidence>
<evidence type="ECO:0000256" key="3">
    <source>
        <dbReference type="ARBA" id="ARBA00016937"/>
    </source>
</evidence>
<dbReference type="EMBL" id="JAACJO010000003">
    <property type="protein sequence ID" value="KAF5360961.1"/>
    <property type="molecule type" value="Genomic_DNA"/>
</dbReference>
<feature type="compositionally biased region" description="Polar residues" evidence="10">
    <location>
        <begin position="219"/>
        <end position="228"/>
    </location>
</feature>
<dbReference type="InterPro" id="IPR013520">
    <property type="entry name" value="Ribonucl_H"/>
</dbReference>
<evidence type="ECO:0000259" key="11">
    <source>
        <dbReference type="SMART" id="SM00479"/>
    </source>
</evidence>
<feature type="compositionally biased region" description="Polar residues" evidence="10">
    <location>
        <begin position="337"/>
        <end position="348"/>
    </location>
</feature>
<dbReference type="CDD" id="cd06144">
    <property type="entry name" value="REX4_like"/>
    <property type="match status" value="1"/>
</dbReference>
<evidence type="ECO:0000256" key="5">
    <source>
        <dbReference type="ARBA" id="ARBA00022722"/>
    </source>
</evidence>
<dbReference type="GO" id="GO:0008408">
    <property type="term" value="F:3'-5' exonuclease activity"/>
    <property type="evidence" value="ECO:0007669"/>
    <property type="project" value="InterPro"/>
</dbReference>
<feature type="domain" description="Exonuclease" evidence="11">
    <location>
        <begin position="45"/>
        <end position="206"/>
    </location>
</feature>
<dbReference type="Gene3D" id="3.30.420.10">
    <property type="entry name" value="Ribonuclease H-like superfamily/Ribonuclease H"/>
    <property type="match status" value="1"/>
</dbReference>
<evidence type="ECO:0000256" key="7">
    <source>
        <dbReference type="ARBA" id="ARBA00022839"/>
    </source>
</evidence>
<comment type="similarity">
    <text evidence="2">Belongs to the REXO4 family.</text>
</comment>
<dbReference type="FunFam" id="3.30.420.10:FF:000007">
    <property type="entry name" value="Interferon-stimulated exonuclease gene 20"/>
    <property type="match status" value="1"/>
</dbReference>
<feature type="compositionally biased region" description="Basic residues" evidence="10">
    <location>
        <begin position="288"/>
        <end position="305"/>
    </location>
</feature>
<dbReference type="PANTHER" id="PTHR12801:SF45">
    <property type="entry name" value="RNA EXONUCLEASE 4"/>
    <property type="match status" value="1"/>
</dbReference>
<evidence type="ECO:0000256" key="2">
    <source>
        <dbReference type="ARBA" id="ARBA00010489"/>
    </source>
</evidence>
<dbReference type="GO" id="GO:0000027">
    <property type="term" value="P:ribosomal large subunit assembly"/>
    <property type="evidence" value="ECO:0007669"/>
    <property type="project" value="TreeGrafter"/>
</dbReference>
<protein>
    <recommendedName>
        <fullName evidence="3">RNA exonuclease 4</fullName>
    </recommendedName>
</protein>
<keyword evidence="8" id="KW-0539">Nucleus</keyword>
<dbReference type="AlphaFoldDB" id="A0A8H5G9U4"/>
<evidence type="ECO:0000256" key="1">
    <source>
        <dbReference type="ARBA" id="ARBA00004123"/>
    </source>
</evidence>
<keyword evidence="7" id="KW-0269">Exonuclease</keyword>
<dbReference type="Pfam" id="PF00929">
    <property type="entry name" value="RNase_T"/>
    <property type="match status" value="1"/>
</dbReference>
<comment type="subcellular location">
    <subcellularLocation>
        <location evidence="1">Nucleus</location>
    </subcellularLocation>
</comment>
<keyword evidence="4" id="KW-0698">rRNA processing</keyword>
<dbReference type="GO" id="GO:0005634">
    <property type="term" value="C:nucleus"/>
    <property type="evidence" value="ECO:0007669"/>
    <property type="project" value="UniProtKB-SubCell"/>
</dbReference>
<feature type="region of interest" description="Disordered" evidence="10">
    <location>
        <begin position="207"/>
        <end position="386"/>
    </location>
</feature>
<accession>A0A8H5G9U4</accession>
<dbReference type="Proteomes" id="UP000559027">
    <property type="component" value="Unassembled WGS sequence"/>
</dbReference>
<gene>
    <name evidence="12" type="ORF">D9756_005160</name>
</gene>
<comment type="function">
    <text evidence="9">Exoribonuclease involved in ribosome biosynthesis. Involved in the processing of ITS1, the internal transcribed spacer localized between the 18S and 5.8S rRNAs.</text>
</comment>
<evidence type="ECO:0000256" key="6">
    <source>
        <dbReference type="ARBA" id="ARBA00022801"/>
    </source>
</evidence>
<dbReference type="InterPro" id="IPR036397">
    <property type="entry name" value="RNaseH_sf"/>
</dbReference>
<feature type="compositionally biased region" description="Basic and acidic residues" evidence="10">
    <location>
        <begin position="237"/>
        <end position="250"/>
    </location>
</feature>
<evidence type="ECO:0000256" key="10">
    <source>
        <dbReference type="SAM" id="MobiDB-lite"/>
    </source>
</evidence>
<dbReference type="InterPro" id="IPR037431">
    <property type="entry name" value="REX4_DEDDh_dom"/>
</dbReference>
<keyword evidence="13" id="KW-1185">Reference proteome</keyword>
<feature type="compositionally biased region" description="Low complexity" evidence="10">
    <location>
        <begin position="251"/>
        <end position="287"/>
    </location>
</feature>
<keyword evidence="5" id="KW-0540">Nuclease</keyword>
<organism evidence="12 13">
    <name type="scientific">Leucocoprinus leucothites</name>
    <dbReference type="NCBI Taxonomy" id="201217"/>
    <lineage>
        <taxon>Eukaryota</taxon>
        <taxon>Fungi</taxon>
        <taxon>Dikarya</taxon>
        <taxon>Basidiomycota</taxon>
        <taxon>Agaricomycotina</taxon>
        <taxon>Agaricomycetes</taxon>
        <taxon>Agaricomycetidae</taxon>
        <taxon>Agaricales</taxon>
        <taxon>Agaricineae</taxon>
        <taxon>Agaricaceae</taxon>
        <taxon>Leucocoprinus</taxon>
    </lineage>
</organism>
<name>A0A8H5G9U4_9AGAR</name>
<evidence type="ECO:0000313" key="13">
    <source>
        <dbReference type="Proteomes" id="UP000559027"/>
    </source>
</evidence>
<evidence type="ECO:0000256" key="8">
    <source>
        <dbReference type="ARBA" id="ARBA00023242"/>
    </source>
</evidence>
<comment type="caution">
    <text evidence="12">The sequence shown here is derived from an EMBL/GenBank/DDBJ whole genome shotgun (WGS) entry which is preliminary data.</text>
</comment>
<dbReference type="InterPro" id="IPR047021">
    <property type="entry name" value="REXO1/3/4-like"/>
</dbReference>
<dbReference type="SMART" id="SM00479">
    <property type="entry name" value="EXOIII"/>
    <property type="match status" value="1"/>
</dbReference>
<keyword evidence="6" id="KW-0378">Hydrolase</keyword>
<dbReference type="InterPro" id="IPR012337">
    <property type="entry name" value="RNaseH-like_sf"/>
</dbReference>
<evidence type="ECO:0000313" key="12">
    <source>
        <dbReference type="EMBL" id="KAF5360961.1"/>
    </source>
</evidence>
<reference evidence="12 13" key="1">
    <citation type="journal article" date="2020" name="ISME J.">
        <title>Uncovering the hidden diversity of litter-decomposition mechanisms in mushroom-forming fungi.</title>
        <authorList>
            <person name="Floudas D."/>
            <person name="Bentzer J."/>
            <person name="Ahren D."/>
            <person name="Johansson T."/>
            <person name="Persson P."/>
            <person name="Tunlid A."/>
        </authorList>
    </citation>
    <scope>NUCLEOTIDE SEQUENCE [LARGE SCALE GENOMIC DNA]</scope>
    <source>
        <strain evidence="12 13">CBS 146.42</strain>
    </source>
</reference>
<dbReference type="OrthoDB" id="8191639at2759"/>
<dbReference type="SUPFAM" id="SSF53098">
    <property type="entry name" value="Ribonuclease H-like"/>
    <property type="match status" value="1"/>
</dbReference>
<proteinExistence type="inferred from homology"/>
<dbReference type="GO" id="GO:0006364">
    <property type="term" value="P:rRNA processing"/>
    <property type="evidence" value="ECO:0007669"/>
    <property type="project" value="UniProtKB-KW"/>
</dbReference>
<sequence length="386" mass="42053">MADASHTHSDDPSPTASAASTSLVSLRSMIHGTLTYTPSQMQPGKYLAIDCEMVGVGIGGSESSLARVSLINWYGAVQLDVFVRQKEQVVDYRTQWSGIRGKDMIGAKPFEEVQKQVADLIKDRILIGHAIHNDLKALLLSHPRPMLRDTQIYAHKFKLTKSKRIALRNLVKDQIGITIQEGEHNSVTDARATMAVYRLHKKEWEKGSRPIAVPPAPSINDSTKPDSNPTKKRKRDFVKGKERQPPHDDASAGFDFDSDSPSSDNEESTSPSTKPLAPTSTKITTPPKKQKTQKPNQKQKQKRHNPSSGLSTVVKRRSGSDESGVSKTVLSRRKVTSVLTSKGSSGSEVGNKAWWTKLPSSGLGSGSEPGNGGGRKKGSIRVNMAS</sequence>
<dbReference type="PANTHER" id="PTHR12801">
    <property type="entry name" value="RNA EXONUCLEASE REXO1 / RECO3 FAMILY MEMBER-RELATED"/>
    <property type="match status" value="1"/>
</dbReference>
<dbReference type="GO" id="GO:0003676">
    <property type="term" value="F:nucleic acid binding"/>
    <property type="evidence" value="ECO:0007669"/>
    <property type="project" value="InterPro"/>
</dbReference>